<evidence type="ECO:0000256" key="7">
    <source>
        <dbReference type="SAM" id="SignalP"/>
    </source>
</evidence>
<gene>
    <name evidence="9" type="ORF">TSUD_144480</name>
</gene>
<evidence type="ECO:0000256" key="3">
    <source>
        <dbReference type="ARBA" id="ARBA00022694"/>
    </source>
</evidence>
<protein>
    <recommendedName>
        <fullName evidence="1">tRNA(Ile)-lysidine synthetase</fullName>
        <ecNumber evidence="1">6.3.4.19</ecNumber>
    </recommendedName>
</protein>
<evidence type="ECO:0000256" key="2">
    <source>
        <dbReference type="ARBA" id="ARBA00022598"/>
    </source>
</evidence>
<keyword evidence="2" id="KW-0436">Ligase</keyword>
<accession>A0A2Z6MX77</accession>
<dbReference type="InterPro" id="IPR014729">
    <property type="entry name" value="Rossmann-like_a/b/a_fold"/>
</dbReference>
<evidence type="ECO:0000256" key="4">
    <source>
        <dbReference type="ARBA" id="ARBA00022741"/>
    </source>
</evidence>
<evidence type="ECO:0000313" key="10">
    <source>
        <dbReference type="Proteomes" id="UP000242715"/>
    </source>
</evidence>
<dbReference type="AlphaFoldDB" id="A0A2Z6MX77"/>
<evidence type="ECO:0000313" key="9">
    <source>
        <dbReference type="EMBL" id="GAU37214.1"/>
    </source>
</evidence>
<keyword evidence="4" id="KW-0547">Nucleotide-binding</keyword>
<dbReference type="CDD" id="cd01992">
    <property type="entry name" value="TilS_N"/>
    <property type="match status" value="1"/>
</dbReference>
<dbReference type="GO" id="GO:0005524">
    <property type="term" value="F:ATP binding"/>
    <property type="evidence" value="ECO:0007669"/>
    <property type="project" value="UniProtKB-KW"/>
</dbReference>
<dbReference type="SUPFAM" id="SSF52402">
    <property type="entry name" value="Adenine nucleotide alpha hydrolases-like"/>
    <property type="match status" value="1"/>
</dbReference>
<dbReference type="GO" id="GO:0008033">
    <property type="term" value="P:tRNA processing"/>
    <property type="evidence" value="ECO:0007669"/>
    <property type="project" value="UniProtKB-KW"/>
</dbReference>
<organism evidence="9 10">
    <name type="scientific">Trifolium subterraneum</name>
    <name type="common">Subterranean clover</name>
    <dbReference type="NCBI Taxonomy" id="3900"/>
    <lineage>
        <taxon>Eukaryota</taxon>
        <taxon>Viridiplantae</taxon>
        <taxon>Streptophyta</taxon>
        <taxon>Embryophyta</taxon>
        <taxon>Tracheophyta</taxon>
        <taxon>Spermatophyta</taxon>
        <taxon>Magnoliopsida</taxon>
        <taxon>eudicotyledons</taxon>
        <taxon>Gunneridae</taxon>
        <taxon>Pentapetalae</taxon>
        <taxon>rosids</taxon>
        <taxon>fabids</taxon>
        <taxon>Fabales</taxon>
        <taxon>Fabaceae</taxon>
        <taxon>Papilionoideae</taxon>
        <taxon>50 kb inversion clade</taxon>
        <taxon>NPAAA clade</taxon>
        <taxon>Hologalegina</taxon>
        <taxon>IRL clade</taxon>
        <taxon>Trifolieae</taxon>
        <taxon>Trifolium</taxon>
    </lineage>
</organism>
<proteinExistence type="predicted"/>
<dbReference type="InterPro" id="IPR012094">
    <property type="entry name" value="tRNA_Ile_lys_synt"/>
</dbReference>
<dbReference type="EC" id="6.3.4.19" evidence="1"/>
<keyword evidence="7" id="KW-0732">Signal</keyword>
<dbReference type="InterPro" id="IPR011063">
    <property type="entry name" value="TilS/TtcA_N"/>
</dbReference>
<evidence type="ECO:0000256" key="5">
    <source>
        <dbReference type="ARBA" id="ARBA00022840"/>
    </source>
</evidence>
<dbReference type="Pfam" id="PF01171">
    <property type="entry name" value="ATP_bind_3"/>
    <property type="match status" value="1"/>
</dbReference>
<dbReference type="PANTHER" id="PTHR43033:SF5">
    <property type="entry name" value="TRNA(ILE)-LYSIDINE SYNTHETASE"/>
    <property type="match status" value="1"/>
</dbReference>
<reference evidence="10" key="1">
    <citation type="journal article" date="2017" name="Front. Plant Sci.">
        <title>Climate Clever Clovers: New Paradigm to Reduce the Environmental Footprint of Ruminants by Breeding Low Methanogenic Forages Utilizing Haplotype Variation.</title>
        <authorList>
            <person name="Kaur P."/>
            <person name="Appels R."/>
            <person name="Bayer P.E."/>
            <person name="Keeble-Gagnere G."/>
            <person name="Wang J."/>
            <person name="Hirakawa H."/>
            <person name="Shirasawa K."/>
            <person name="Vercoe P."/>
            <person name="Stefanova K."/>
            <person name="Durmic Z."/>
            <person name="Nichols P."/>
            <person name="Revell C."/>
            <person name="Isobe S.N."/>
            <person name="Edwards D."/>
            <person name="Erskine W."/>
        </authorList>
    </citation>
    <scope>NUCLEOTIDE SEQUENCE [LARGE SCALE GENOMIC DNA]</scope>
    <source>
        <strain evidence="10">cv. Daliak</strain>
    </source>
</reference>
<evidence type="ECO:0000256" key="1">
    <source>
        <dbReference type="ARBA" id="ARBA00013267"/>
    </source>
</evidence>
<name>A0A2Z6MX77_TRISU</name>
<feature type="signal peptide" evidence="7">
    <location>
        <begin position="1"/>
        <end position="18"/>
    </location>
</feature>
<dbReference type="Proteomes" id="UP000242715">
    <property type="component" value="Unassembled WGS sequence"/>
</dbReference>
<keyword evidence="5" id="KW-0067">ATP-binding</keyword>
<evidence type="ECO:0000259" key="8">
    <source>
        <dbReference type="Pfam" id="PF01171"/>
    </source>
</evidence>
<keyword evidence="10" id="KW-1185">Reference proteome</keyword>
<keyword evidence="3" id="KW-0819">tRNA processing</keyword>
<comment type="catalytic activity">
    <reaction evidence="6">
        <text>cytidine(34) in tRNA(Ile2) + L-lysine + ATP = lysidine(34) in tRNA(Ile2) + AMP + diphosphate + H(+)</text>
        <dbReference type="Rhea" id="RHEA:43744"/>
        <dbReference type="Rhea" id="RHEA-COMP:10625"/>
        <dbReference type="Rhea" id="RHEA-COMP:10670"/>
        <dbReference type="ChEBI" id="CHEBI:15378"/>
        <dbReference type="ChEBI" id="CHEBI:30616"/>
        <dbReference type="ChEBI" id="CHEBI:32551"/>
        <dbReference type="ChEBI" id="CHEBI:33019"/>
        <dbReference type="ChEBI" id="CHEBI:82748"/>
        <dbReference type="ChEBI" id="CHEBI:83665"/>
        <dbReference type="ChEBI" id="CHEBI:456215"/>
        <dbReference type="EC" id="6.3.4.19"/>
    </reaction>
</comment>
<dbReference type="EMBL" id="DF973661">
    <property type="protein sequence ID" value="GAU37214.1"/>
    <property type="molecule type" value="Genomic_DNA"/>
</dbReference>
<sequence>MLLFLSALGVSGGPDSMALCVLTAGWKTTGLNSVGTDSSGFIDGLLAIIVDHGLRAESKEEANVVRNRVSEMGIRCEITNCDWPSGKPKQGQLQEAAREKRYQVFHDVCAKHQIRVLFIAHHADDQICQGGTEEWVEDPTNQSPLFTRNRIRMALNHLPSSGFKYELQRAISECRKTRAYVDQVCHSLIHHAVVINHHGYAVIDLQILCPLKIEDICMMKFLSSVLQFVSQRQRQIRGSALKLLMDYIRAFPCKNSVTAAGCYLCPDPGSRGSRVLVCCSVDFASPLKMESFETHSFRQQEYCVTNELEKIIEDAKSYANRMVLDASNVHFLDVNPESVLDEAKRLNIISESTYSSILVLQKQETDRFRSKVGVISDPASKQKPEISTTFGKSLQPGQCCYFMDRFILTWKLNDKMDRDIVSDLVDYDIDFSEEAQKFSCSSCVVHHDNVLEVRYMIESDWLYLAELSKYPLSRNLTEYEVISANGNTQMIEKTAPYLNYASVSAKKALVLLKSIPVAARRSLPVLINQQRNLICIPCVKFRNCPCLMVHVEFKPKIPFGGGHSSFI</sequence>
<evidence type="ECO:0000256" key="6">
    <source>
        <dbReference type="ARBA" id="ARBA00048539"/>
    </source>
</evidence>
<dbReference type="Gene3D" id="3.40.50.620">
    <property type="entry name" value="HUPs"/>
    <property type="match status" value="1"/>
</dbReference>
<dbReference type="InterPro" id="IPR012795">
    <property type="entry name" value="tRNA_Ile_lys_synt_N"/>
</dbReference>
<feature type="domain" description="tRNA(Ile)-lysidine/2-thiocytidine synthase N-terminal" evidence="8">
    <location>
        <begin position="7"/>
        <end position="127"/>
    </location>
</feature>
<feature type="chain" id="PRO_5016318503" description="tRNA(Ile)-lysidine synthetase" evidence="7">
    <location>
        <begin position="19"/>
        <end position="567"/>
    </location>
</feature>
<dbReference type="OrthoDB" id="198857at2759"/>
<dbReference type="GO" id="GO:0032267">
    <property type="term" value="F:tRNA(Ile)-lysidine synthase activity"/>
    <property type="evidence" value="ECO:0007669"/>
    <property type="project" value="UniProtKB-EC"/>
</dbReference>
<dbReference type="PANTHER" id="PTHR43033">
    <property type="entry name" value="TRNA(ILE)-LYSIDINE SYNTHASE-RELATED"/>
    <property type="match status" value="1"/>
</dbReference>